<evidence type="ECO:0000313" key="1">
    <source>
        <dbReference type="EMBL" id="APG05295.1"/>
    </source>
</evidence>
<organism evidence="1 2">
    <name type="scientific">Luteibacter rhizovicinus DSM 16549</name>
    <dbReference type="NCBI Taxonomy" id="1440763"/>
    <lineage>
        <taxon>Bacteria</taxon>
        <taxon>Pseudomonadati</taxon>
        <taxon>Pseudomonadota</taxon>
        <taxon>Gammaproteobacteria</taxon>
        <taxon>Lysobacterales</taxon>
        <taxon>Rhodanobacteraceae</taxon>
        <taxon>Luteibacter</taxon>
    </lineage>
</organism>
<proteinExistence type="predicted"/>
<gene>
    <name evidence="1" type="ORF">BJI69_16240</name>
</gene>
<reference evidence="2" key="1">
    <citation type="submission" date="2016-09" db="EMBL/GenBank/DDBJ databases">
        <authorList>
            <person name="Lysoe E."/>
        </authorList>
    </citation>
    <scope>NUCLEOTIDE SEQUENCE [LARGE SCALE GENOMIC DNA]</scope>
    <source>
        <strain evidence="2">LJ96T</strain>
    </source>
</reference>
<dbReference type="Proteomes" id="UP000182987">
    <property type="component" value="Chromosome"/>
</dbReference>
<evidence type="ECO:0000313" key="2">
    <source>
        <dbReference type="Proteomes" id="UP000182987"/>
    </source>
</evidence>
<dbReference type="InterPro" id="IPR045584">
    <property type="entry name" value="Pilin-like"/>
</dbReference>
<dbReference type="NCBIfam" id="TIGR02532">
    <property type="entry name" value="IV_pilin_GFxxxE"/>
    <property type="match status" value="1"/>
</dbReference>
<dbReference type="AlphaFoldDB" id="A0A0G9HDS9"/>
<dbReference type="KEGG" id="lrz:BJI69_16240"/>
<dbReference type="SUPFAM" id="SSF54523">
    <property type="entry name" value="Pili subunits"/>
    <property type="match status" value="1"/>
</dbReference>
<dbReference type="PATRIC" id="fig|1440763.5.peg.883"/>
<keyword evidence="2" id="KW-1185">Reference proteome</keyword>
<dbReference type="STRING" id="1440763.BJI69_16240"/>
<protein>
    <submittedName>
        <fullName evidence="1">Uncharacterized protein</fullName>
    </submittedName>
</protein>
<sequence length="171" mass="18569">MRGDGFSLVELMVGLAVASIVAAAATVSLVAAGSAARRHLVMSRDEDRARLALAAIVRDLEAAAAWHMCTEARDCPQKTMAREYNTPVLLAGSIGWLVADELRRCDTACQTYVQGVIHLEVVADLPDTDGLVERQPFQQRHGAGARAIEITLTMRDGRHYSRVVSRPEKTS</sequence>
<name>A0A0G9HDS9_9GAMM</name>
<dbReference type="EMBL" id="CP017480">
    <property type="protein sequence ID" value="APG05295.1"/>
    <property type="molecule type" value="Genomic_DNA"/>
</dbReference>
<accession>A0A0G9HDS9</accession>
<dbReference type="InterPro" id="IPR012902">
    <property type="entry name" value="N_methyl_site"/>
</dbReference>
<dbReference type="Pfam" id="PF07963">
    <property type="entry name" value="N_methyl"/>
    <property type="match status" value="1"/>
</dbReference>